<dbReference type="InterPro" id="IPR006311">
    <property type="entry name" value="TAT_signal"/>
</dbReference>
<sequence>MPAFDLSLPSSNVDTRRRRLLTALAASPLVLAAAPTLAAAPDKPVRLIVPFPAGGGVDVFARPLAPALSEVLGVPVVIENIGGAASRIGSQRVAQSTPDGHTLLLTNDTLVAADAVARVAGQEPLLPTLRPVTLAITSCNLFVTHPKSGFTDPAGYLRALKTGKVNIGVPGWGTAHHLTSATLNHRLGVSAEHIPYRGGAPLLNDVLGGTLQAGVVTMAAALSHIQAGTLIGIAVTSPQRAPALPSVPTLTESIAPGYTHQTWQGLLAPAGTPDAVVARLHAGIVQALRHPSVVERLPTLGFDAEGQPGPAFGALLDSSYRNFETVVRATGIKGEQG</sequence>
<comment type="caution">
    <text evidence="3">The sequence shown here is derived from an EMBL/GenBank/DDBJ whole genome shotgun (WGS) entry which is preliminary data.</text>
</comment>
<dbReference type="Gene3D" id="3.40.190.10">
    <property type="entry name" value="Periplasmic binding protein-like II"/>
    <property type="match status" value="1"/>
</dbReference>
<gene>
    <name evidence="3" type="ORF">HGR_09930</name>
</gene>
<dbReference type="Proteomes" id="UP000016368">
    <property type="component" value="Unassembled WGS sequence"/>
</dbReference>
<dbReference type="InterPro" id="IPR042100">
    <property type="entry name" value="Bug_dom1"/>
</dbReference>
<reference evidence="3 4" key="1">
    <citation type="journal article" date="2011" name="EMBO J.">
        <title>Structural diversity of bacterial flagellar motors.</title>
        <authorList>
            <person name="Chen S."/>
            <person name="Beeby M."/>
            <person name="Murphy G.E."/>
            <person name="Leadbetter J.R."/>
            <person name="Hendrixson D.R."/>
            <person name="Briegel A."/>
            <person name="Li Z."/>
            <person name="Shi J."/>
            <person name="Tocheva E.I."/>
            <person name="Muller A."/>
            <person name="Dobro M.J."/>
            <person name="Jensen G.J."/>
        </authorList>
    </citation>
    <scope>NUCLEOTIDE SEQUENCE [LARGE SCALE GENOMIC DNA]</scope>
    <source>
        <strain evidence="3 4">ATCC 19624</strain>
    </source>
</reference>
<dbReference type="RefSeq" id="WP_006298052.1">
    <property type="nucleotide sequence ID" value="NZ_AEGR01000060.1"/>
</dbReference>
<evidence type="ECO:0000256" key="2">
    <source>
        <dbReference type="SAM" id="SignalP"/>
    </source>
</evidence>
<keyword evidence="2" id="KW-0732">Signal</keyword>
<dbReference type="PIRSF" id="PIRSF017082">
    <property type="entry name" value="YflP"/>
    <property type="match status" value="1"/>
</dbReference>
<dbReference type="CDD" id="cd07012">
    <property type="entry name" value="PBP2_Bug_TTT"/>
    <property type="match status" value="1"/>
</dbReference>
<dbReference type="Gene3D" id="3.40.190.150">
    <property type="entry name" value="Bordetella uptake gene, domain 1"/>
    <property type="match status" value="1"/>
</dbReference>
<dbReference type="PANTHER" id="PTHR42928">
    <property type="entry name" value="TRICARBOXYLATE-BINDING PROTEIN"/>
    <property type="match status" value="1"/>
</dbReference>
<protein>
    <submittedName>
        <fullName evidence="3">Secreted protein</fullName>
    </submittedName>
</protein>
<dbReference type="InterPro" id="IPR005064">
    <property type="entry name" value="BUG"/>
</dbReference>
<evidence type="ECO:0000313" key="3">
    <source>
        <dbReference type="EMBL" id="EGI76604.1"/>
    </source>
</evidence>
<comment type="similarity">
    <text evidence="1">Belongs to the UPF0065 (bug) family.</text>
</comment>
<dbReference type="SUPFAM" id="SSF53850">
    <property type="entry name" value="Periplasmic binding protein-like II"/>
    <property type="match status" value="1"/>
</dbReference>
<evidence type="ECO:0000313" key="4">
    <source>
        <dbReference type="Proteomes" id="UP000016368"/>
    </source>
</evidence>
<name>F3KU54_9BURK</name>
<dbReference type="STRING" id="887062.HGR_09930"/>
<evidence type="ECO:0000256" key="1">
    <source>
        <dbReference type="ARBA" id="ARBA00006987"/>
    </source>
</evidence>
<dbReference type="PROSITE" id="PS51318">
    <property type="entry name" value="TAT"/>
    <property type="match status" value="1"/>
</dbReference>
<dbReference type="OrthoDB" id="8806200at2"/>
<dbReference type="EMBL" id="AEGR01000060">
    <property type="protein sequence ID" value="EGI76604.1"/>
    <property type="molecule type" value="Genomic_DNA"/>
</dbReference>
<accession>F3KU54</accession>
<keyword evidence="4" id="KW-1185">Reference proteome</keyword>
<dbReference type="Pfam" id="PF03401">
    <property type="entry name" value="TctC"/>
    <property type="match status" value="1"/>
</dbReference>
<proteinExistence type="inferred from homology"/>
<feature type="signal peptide" evidence="2">
    <location>
        <begin position="1"/>
        <end position="38"/>
    </location>
</feature>
<dbReference type="PANTHER" id="PTHR42928:SF5">
    <property type="entry name" value="BLR1237 PROTEIN"/>
    <property type="match status" value="1"/>
</dbReference>
<organism evidence="3 4">
    <name type="scientific">Hylemonella gracilis ATCC 19624</name>
    <dbReference type="NCBI Taxonomy" id="887062"/>
    <lineage>
        <taxon>Bacteria</taxon>
        <taxon>Pseudomonadati</taxon>
        <taxon>Pseudomonadota</taxon>
        <taxon>Betaproteobacteria</taxon>
        <taxon>Burkholderiales</taxon>
        <taxon>Comamonadaceae</taxon>
        <taxon>Hylemonella</taxon>
    </lineage>
</organism>
<dbReference type="AlphaFoldDB" id="F3KU54"/>
<dbReference type="eggNOG" id="COG3181">
    <property type="taxonomic scope" value="Bacteria"/>
</dbReference>
<feature type="chain" id="PRO_5003298359" evidence="2">
    <location>
        <begin position="39"/>
        <end position="337"/>
    </location>
</feature>